<dbReference type="AlphaFoldDB" id="A0AAN6RE50"/>
<dbReference type="SUPFAM" id="SSF53474">
    <property type="entry name" value="alpha/beta-Hydrolases"/>
    <property type="match status" value="1"/>
</dbReference>
<reference evidence="2 3" key="1">
    <citation type="submission" date="2021-02" db="EMBL/GenBank/DDBJ databases">
        <title>Genome assembly of Pseudopithomyces chartarum.</title>
        <authorList>
            <person name="Jauregui R."/>
            <person name="Singh J."/>
            <person name="Voisey C."/>
        </authorList>
    </citation>
    <scope>NUCLEOTIDE SEQUENCE [LARGE SCALE GENOMIC DNA]</scope>
    <source>
        <strain evidence="2 3">AGR01</strain>
    </source>
</reference>
<evidence type="ECO:0000259" key="1">
    <source>
        <dbReference type="Pfam" id="PF07859"/>
    </source>
</evidence>
<protein>
    <recommendedName>
        <fullName evidence="1">Alpha/beta hydrolase fold-3 domain-containing protein</fullName>
    </recommendedName>
</protein>
<evidence type="ECO:0000313" key="2">
    <source>
        <dbReference type="EMBL" id="KAK3197610.1"/>
    </source>
</evidence>
<dbReference type="InterPro" id="IPR050466">
    <property type="entry name" value="Carboxylest/Gibb_receptor"/>
</dbReference>
<feature type="domain" description="Alpha/beta hydrolase fold-3" evidence="1">
    <location>
        <begin position="100"/>
        <end position="234"/>
    </location>
</feature>
<keyword evidence="3" id="KW-1185">Reference proteome</keyword>
<dbReference type="PANTHER" id="PTHR23024">
    <property type="entry name" value="ARYLACETAMIDE DEACETYLASE"/>
    <property type="match status" value="1"/>
</dbReference>
<dbReference type="Pfam" id="PF07859">
    <property type="entry name" value="Abhydrolase_3"/>
    <property type="match status" value="1"/>
</dbReference>
<accession>A0AAN6RE50</accession>
<dbReference type="InterPro" id="IPR013094">
    <property type="entry name" value="AB_hydrolase_3"/>
</dbReference>
<dbReference type="PANTHER" id="PTHR23024:SF24">
    <property type="entry name" value="ALPHA_BETA HYDROLASE FOLD-3 DOMAIN-CONTAINING PROTEIN"/>
    <property type="match status" value="1"/>
</dbReference>
<sequence length="395" mass="45181">MASQRIAETEEAGIEKMQRTAKIEKSQNDIFRYLNFLEADRFLNPESPVLRIPGRENFFGAFHEEQVVYHVVNKWDKHELKCYMLVPKSLKASGKIPFHVIFHGGGMTTGGGNYVHWFNDYKLDLAINANAITLIPMYRLMPEDRGPDIYQDIDNWWKFFASKECDKWVESCLKNQKMESCIAKLSKKNLLVSGESAGGLLAVYSWLCSPRADIRALYLQYPVLNYYKKDMPKDFVSYMGLQIAVSEIPIRLKAVLEAVDKQRAEDRLASRSDTKPPIGMLAAPLLSTLDRWKERFQAKDAPGLLDSLMEAGQKPVSYPHIYIIHGTKDPAVPIDNTRDFVKKLNDAFKKWKYTGQLELMEVEGEGHAFDYVVKGKNFEGQITSLMQSVTDAWCK</sequence>
<gene>
    <name evidence="2" type="ORF">GRF29_216g773818</name>
</gene>
<organism evidence="2 3">
    <name type="scientific">Pseudopithomyces chartarum</name>
    <dbReference type="NCBI Taxonomy" id="1892770"/>
    <lineage>
        <taxon>Eukaryota</taxon>
        <taxon>Fungi</taxon>
        <taxon>Dikarya</taxon>
        <taxon>Ascomycota</taxon>
        <taxon>Pezizomycotina</taxon>
        <taxon>Dothideomycetes</taxon>
        <taxon>Pleosporomycetidae</taxon>
        <taxon>Pleosporales</taxon>
        <taxon>Massarineae</taxon>
        <taxon>Didymosphaeriaceae</taxon>
        <taxon>Pseudopithomyces</taxon>
    </lineage>
</organism>
<proteinExistence type="predicted"/>
<evidence type="ECO:0000313" key="3">
    <source>
        <dbReference type="Proteomes" id="UP001280581"/>
    </source>
</evidence>
<name>A0AAN6RE50_9PLEO</name>
<dbReference type="Proteomes" id="UP001280581">
    <property type="component" value="Unassembled WGS sequence"/>
</dbReference>
<dbReference type="EMBL" id="WVTA01000018">
    <property type="protein sequence ID" value="KAK3197610.1"/>
    <property type="molecule type" value="Genomic_DNA"/>
</dbReference>
<dbReference type="Gene3D" id="3.40.50.1820">
    <property type="entry name" value="alpha/beta hydrolase"/>
    <property type="match status" value="1"/>
</dbReference>
<comment type="caution">
    <text evidence="2">The sequence shown here is derived from an EMBL/GenBank/DDBJ whole genome shotgun (WGS) entry which is preliminary data.</text>
</comment>
<dbReference type="InterPro" id="IPR029058">
    <property type="entry name" value="AB_hydrolase_fold"/>
</dbReference>
<dbReference type="GO" id="GO:0016787">
    <property type="term" value="F:hydrolase activity"/>
    <property type="evidence" value="ECO:0007669"/>
    <property type="project" value="InterPro"/>
</dbReference>